<protein>
    <submittedName>
        <fullName evidence="2">Uncharacterized protein</fullName>
    </submittedName>
</protein>
<sequence>MEQPKLTLKDIFLLIAPVFIGVISLLMWWYELHQVIGGSGFGWLEESLRSIYLISFLIVLAFILPMRIELKMPIGWGLFYILLLYGASLGTYFLTKQIFYNLYTKGLIGGDTKIITLSIWKLLATVILLSAIYFIPMRHFHRKTDGMHILTIMVAMISVIPASLISIEQIPLWSAETAFIDAVKLGYPIFWMPIFLGSFSTAAAKEWI</sequence>
<gene>
    <name evidence="2" type="ORF">HELGO_WM20532</name>
</gene>
<name>A0A6S6UEA2_9BACT</name>
<feature type="transmembrane region" description="Helical" evidence="1">
    <location>
        <begin position="50"/>
        <end position="68"/>
    </location>
</feature>
<evidence type="ECO:0000313" key="2">
    <source>
        <dbReference type="EMBL" id="CAA6826126.1"/>
    </source>
</evidence>
<feature type="transmembrane region" description="Helical" evidence="1">
    <location>
        <begin position="75"/>
        <end position="94"/>
    </location>
</feature>
<keyword evidence="1" id="KW-0472">Membrane</keyword>
<reference evidence="2" key="1">
    <citation type="submission" date="2020-01" db="EMBL/GenBank/DDBJ databases">
        <authorList>
            <person name="Meier V. D."/>
            <person name="Meier V D."/>
        </authorList>
    </citation>
    <scope>NUCLEOTIDE SEQUENCE</scope>
    <source>
        <strain evidence="2">HLG_WM_MAG_10</strain>
    </source>
</reference>
<keyword evidence="1" id="KW-1133">Transmembrane helix</keyword>
<dbReference type="EMBL" id="CACVAQ010000375">
    <property type="protein sequence ID" value="CAA6826126.1"/>
    <property type="molecule type" value="Genomic_DNA"/>
</dbReference>
<proteinExistence type="predicted"/>
<organism evidence="2">
    <name type="scientific">uncultured Aureispira sp</name>
    <dbReference type="NCBI Taxonomy" id="1331704"/>
    <lineage>
        <taxon>Bacteria</taxon>
        <taxon>Pseudomonadati</taxon>
        <taxon>Bacteroidota</taxon>
        <taxon>Saprospiria</taxon>
        <taxon>Saprospirales</taxon>
        <taxon>Saprospiraceae</taxon>
        <taxon>Aureispira</taxon>
        <taxon>environmental samples</taxon>
    </lineage>
</organism>
<feature type="transmembrane region" description="Helical" evidence="1">
    <location>
        <begin position="114"/>
        <end position="135"/>
    </location>
</feature>
<feature type="transmembrane region" description="Helical" evidence="1">
    <location>
        <begin position="12"/>
        <end position="30"/>
    </location>
</feature>
<feature type="transmembrane region" description="Helical" evidence="1">
    <location>
        <begin position="185"/>
        <end position="204"/>
    </location>
</feature>
<keyword evidence="1" id="KW-0812">Transmembrane</keyword>
<accession>A0A6S6UEA2</accession>
<feature type="transmembrane region" description="Helical" evidence="1">
    <location>
        <begin position="147"/>
        <end position="165"/>
    </location>
</feature>
<evidence type="ECO:0000256" key="1">
    <source>
        <dbReference type="SAM" id="Phobius"/>
    </source>
</evidence>
<dbReference type="AlphaFoldDB" id="A0A6S6UEA2"/>